<dbReference type="Pfam" id="PF03193">
    <property type="entry name" value="RsgA_GTPase"/>
    <property type="match status" value="1"/>
</dbReference>
<dbReference type="InterPro" id="IPR027417">
    <property type="entry name" value="P-loop_NTPase"/>
</dbReference>
<evidence type="ECO:0000256" key="4">
    <source>
        <dbReference type="ARBA" id="ARBA00022730"/>
    </source>
</evidence>
<dbReference type="Gene3D" id="1.10.40.50">
    <property type="entry name" value="Probable gtpase engc, domain 3"/>
    <property type="match status" value="1"/>
</dbReference>
<evidence type="ECO:0000256" key="1">
    <source>
        <dbReference type="ARBA" id="ARBA00022490"/>
    </source>
</evidence>
<comment type="cofactor">
    <cofactor evidence="10">
        <name>Zn(2+)</name>
        <dbReference type="ChEBI" id="CHEBI:29105"/>
    </cofactor>
    <text evidence="10">Binds 1 zinc ion per subunit.</text>
</comment>
<keyword evidence="4 10" id="KW-0699">rRNA-binding</keyword>
<comment type="function">
    <text evidence="10">One of several proteins that assist in the late maturation steps of the functional core of the 30S ribosomal subunit. Helps release RbfA from mature subunits. May play a role in the assembly of ribosomal proteins into the subunit. Circularly permuted GTPase that catalyzes slow GTP hydrolysis, GTPase activity is stimulated by the 30S ribosomal subunit.</text>
</comment>
<dbReference type="GO" id="GO:0005737">
    <property type="term" value="C:cytoplasm"/>
    <property type="evidence" value="ECO:0007669"/>
    <property type="project" value="UniProtKB-SubCell"/>
</dbReference>
<dbReference type="Proteomes" id="UP000199309">
    <property type="component" value="Unassembled WGS sequence"/>
</dbReference>
<evidence type="ECO:0000259" key="12">
    <source>
        <dbReference type="PROSITE" id="PS51721"/>
    </source>
</evidence>
<dbReference type="STRING" id="349095.SAMN05660299_01399"/>
<evidence type="ECO:0000313" key="13">
    <source>
        <dbReference type="EMBL" id="SDM71085.1"/>
    </source>
</evidence>
<dbReference type="HAMAP" id="MF_01820">
    <property type="entry name" value="GTPase_RsgA"/>
    <property type="match status" value="1"/>
</dbReference>
<keyword evidence="9 10" id="KW-0342">GTP-binding</keyword>
<evidence type="ECO:0000256" key="5">
    <source>
        <dbReference type="ARBA" id="ARBA00022741"/>
    </source>
</evidence>
<dbReference type="GO" id="GO:0042274">
    <property type="term" value="P:ribosomal small subunit biogenesis"/>
    <property type="evidence" value="ECO:0007669"/>
    <property type="project" value="UniProtKB-UniRule"/>
</dbReference>
<dbReference type="InterPro" id="IPR004881">
    <property type="entry name" value="Ribosome_biogen_GTPase_RsgA"/>
</dbReference>
<keyword evidence="5 10" id="KW-0547">Nucleotide-binding</keyword>
<keyword evidence="2 10" id="KW-0690">Ribosome biogenesis</keyword>
<keyword evidence="7 10" id="KW-0862">Zinc</keyword>
<evidence type="ECO:0000256" key="10">
    <source>
        <dbReference type="HAMAP-Rule" id="MF_01820"/>
    </source>
</evidence>
<dbReference type="PROSITE" id="PS50936">
    <property type="entry name" value="ENGC_GTPASE"/>
    <property type="match status" value="1"/>
</dbReference>
<evidence type="ECO:0000313" key="14">
    <source>
        <dbReference type="Proteomes" id="UP000199309"/>
    </source>
</evidence>
<feature type="binding site" evidence="10">
    <location>
        <position position="248"/>
    </location>
    <ligand>
        <name>Zn(2+)</name>
        <dbReference type="ChEBI" id="CHEBI:29105"/>
    </ligand>
</feature>
<dbReference type="InterPro" id="IPR012340">
    <property type="entry name" value="NA-bd_OB-fold"/>
</dbReference>
<dbReference type="PANTHER" id="PTHR32120:SF11">
    <property type="entry name" value="SMALL RIBOSOMAL SUBUNIT BIOGENESIS GTPASE RSGA 1, MITOCHONDRIAL-RELATED"/>
    <property type="match status" value="1"/>
</dbReference>
<dbReference type="PANTHER" id="PTHR32120">
    <property type="entry name" value="SMALL RIBOSOMAL SUBUNIT BIOGENESIS GTPASE RSGA"/>
    <property type="match status" value="1"/>
</dbReference>
<comment type="subcellular location">
    <subcellularLocation>
        <location evidence="10">Cytoplasm</location>
    </subcellularLocation>
</comment>
<comment type="subunit">
    <text evidence="10">Monomer. Associates with 30S ribosomal subunit, binds 16S rRNA.</text>
</comment>
<dbReference type="EMBL" id="FNHQ01000012">
    <property type="protein sequence ID" value="SDM71085.1"/>
    <property type="molecule type" value="Genomic_DNA"/>
</dbReference>
<comment type="similarity">
    <text evidence="10">Belongs to the TRAFAC class YlqF/YawG GTPase family. RsgA subfamily.</text>
</comment>
<dbReference type="GO" id="GO:0005525">
    <property type="term" value="F:GTP binding"/>
    <property type="evidence" value="ECO:0007669"/>
    <property type="project" value="UniProtKB-UniRule"/>
</dbReference>
<accession>A0A1G9VGZ7</accession>
<evidence type="ECO:0000259" key="11">
    <source>
        <dbReference type="PROSITE" id="PS50936"/>
    </source>
</evidence>
<proteinExistence type="inferred from homology"/>
<dbReference type="AlphaFoldDB" id="A0A1G9VGZ7"/>
<dbReference type="Gene3D" id="2.40.50.140">
    <property type="entry name" value="Nucleic acid-binding proteins"/>
    <property type="match status" value="1"/>
</dbReference>
<sequence length="287" mass="32651">MIKGKVIKNYNGYYYIDLDLPESLVECRRRGKLKQKILVGDEVEITVLDNHTGVIEQLLPRRNEIRRPGLANIDQMVVIMAAQSPAPNRFLVDKMLMTCEYAGIHPHLCLNKCDLDRTIAVAYRDFYESCGYKTLIVSAQTGEGMDELLSLLPHKMTAFAGPSGVGKSSLLSRILGRNDLTIGCVSSKIQRGRHTTRHSEIMKLDYKTYVVDTPGFSSLEFEHLDPKELFCLFPDMIPYFGNCRFSSCLHRTEPDCSVTRAVAEGKIKKERYETYCKVLTTILERKR</sequence>
<dbReference type="Pfam" id="PF16745">
    <property type="entry name" value="RsgA_N"/>
    <property type="match status" value="1"/>
</dbReference>
<feature type="binding site" evidence="10">
    <location>
        <position position="243"/>
    </location>
    <ligand>
        <name>Zn(2+)</name>
        <dbReference type="ChEBI" id="CHEBI:29105"/>
    </ligand>
</feature>
<dbReference type="PROSITE" id="PS51721">
    <property type="entry name" value="G_CP"/>
    <property type="match status" value="1"/>
</dbReference>
<dbReference type="EC" id="3.6.1.-" evidence="10"/>
<dbReference type="InterPro" id="IPR031944">
    <property type="entry name" value="RsgA_N"/>
</dbReference>
<feature type="binding site" evidence="10">
    <location>
        <position position="250"/>
    </location>
    <ligand>
        <name>Zn(2+)</name>
        <dbReference type="ChEBI" id="CHEBI:29105"/>
    </ligand>
</feature>
<dbReference type="GO" id="GO:0003924">
    <property type="term" value="F:GTPase activity"/>
    <property type="evidence" value="ECO:0007669"/>
    <property type="project" value="UniProtKB-UniRule"/>
</dbReference>
<keyword evidence="8 10" id="KW-0694">RNA-binding</keyword>
<dbReference type="CDD" id="cd04466">
    <property type="entry name" value="S1_YloQ_GTPase"/>
    <property type="match status" value="1"/>
</dbReference>
<feature type="binding site" evidence="10">
    <location>
        <begin position="161"/>
        <end position="169"/>
    </location>
    <ligand>
        <name>GTP</name>
        <dbReference type="ChEBI" id="CHEBI:37565"/>
    </ligand>
</feature>
<dbReference type="InterPro" id="IPR010914">
    <property type="entry name" value="RsgA_GTPase_dom"/>
</dbReference>
<dbReference type="OrthoDB" id="9809485at2"/>
<dbReference type="SUPFAM" id="SSF50249">
    <property type="entry name" value="Nucleic acid-binding proteins"/>
    <property type="match status" value="1"/>
</dbReference>
<evidence type="ECO:0000256" key="8">
    <source>
        <dbReference type="ARBA" id="ARBA00022884"/>
    </source>
</evidence>
<gene>
    <name evidence="10" type="primary">rsgA</name>
    <name evidence="13" type="ORF">SAMN05660299_01399</name>
</gene>
<dbReference type="SUPFAM" id="SSF52540">
    <property type="entry name" value="P-loop containing nucleoside triphosphate hydrolases"/>
    <property type="match status" value="1"/>
</dbReference>
<evidence type="ECO:0000256" key="3">
    <source>
        <dbReference type="ARBA" id="ARBA00022723"/>
    </source>
</evidence>
<keyword evidence="6 10" id="KW-0378">Hydrolase</keyword>
<keyword evidence="3 10" id="KW-0479">Metal-binding</keyword>
<dbReference type="GO" id="GO:0019843">
    <property type="term" value="F:rRNA binding"/>
    <property type="evidence" value="ECO:0007669"/>
    <property type="project" value="UniProtKB-KW"/>
</dbReference>
<dbReference type="InterPro" id="IPR030378">
    <property type="entry name" value="G_CP_dom"/>
</dbReference>
<protein>
    <recommendedName>
        <fullName evidence="10">Small ribosomal subunit biogenesis GTPase RsgA</fullName>
        <ecNumber evidence="10">3.6.1.-</ecNumber>
    </recommendedName>
</protein>
<feature type="domain" description="EngC GTPase" evidence="11">
    <location>
        <begin position="71"/>
        <end position="217"/>
    </location>
</feature>
<feature type="domain" description="CP-type G" evidence="12">
    <location>
        <begin position="62"/>
        <end position="219"/>
    </location>
</feature>
<evidence type="ECO:0000256" key="9">
    <source>
        <dbReference type="ARBA" id="ARBA00023134"/>
    </source>
</evidence>
<name>A0A1G9VGZ7_9FIRM</name>
<reference evidence="13 14" key="1">
    <citation type="submission" date="2016-10" db="EMBL/GenBank/DDBJ databases">
        <authorList>
            <person name="de Groot N.N."/>
        </authorList>
    </citation>
    <scope>NUCLEOTIDE SEQUENCE [LARGE SCALE GENOMIC DNA]</scope>
    <source>
        <strain evidence="13 14">DSM 16981</strain>
    </source>
</reference>
<dbReference type="Gene3D" id="3.40.50.300">
    <property type="entry name" value="P-loop containing nucleotide triphosphate hydrolases"/>
    <property type="match status" value="1"/>
</dbReference>
<dbReference type="NCBIfam" id="TIGR00157">
    <property type="entry name" value="ribosome small subunit-dependent GTPase A"/>
    <property type="match status" value="1"/>
</dbReference>
<feature type="binding site" evidence="10">
    <location>
        <position position="256"/>
    </location>
    <ligand>
        <name>Zn(2+)</name>
        <dbReference type="ChEBI" id="CHEBI:29105"/>
    </ligand>
</feature>
<dbReference type="CDD" id="cd01854">
    <property type="entry name" value="YjeQ_EngC"/>
    <property type="match status" value="1"/>
</dbReference>
<evidence type="ECO:0000256" key="7">
    <source>
        <dbReference type="ARBA" id="ARBA00022833"/>
    </source>
</evidence>
<evidence type="ECO:0000256" key="6">
    <source>
        <dbReference type="ARBA" id="ARBA00022801"/>
    </source>
</evidence>
<feature type="binding site" evidence="10">
    <location>
        <begin position="111"/>
        <end position="114"/>
    </location>
    <ligand>
        <name>GTP</name>
        <dbReference type="ChEBI" id="CHEBI:37565"/>
    </ligand>
</feature>
<keyword evidence="1 10" id="KW-0963">Cytoplasm</keyword>
<dbReference type="GO" id="GO:0046872">
    <property type="term" value="F:metal ion binding"/>
    <property type="evidence" value="ECO:0007669"/>
    <property type="project" value="UniProtKB-KW"/>
</dbReference>
<keyword evidence="14" id="KW-1185">Reference proteome</keyword>
<dbReference type="RefSeq" id="WP_091649818.1">
    <property type="nucleotide sequence ID" value="NZ_FNHQ01000012.1"/>
</dbReference>
<evidence type="ECO:0000256" key="2">
    <source>
        <dbReference type="ARBA" id="ARBA00022517"/>
    </source>
</evidence>
<organism evidence="13 14">
    <name type="scientific">Megasphaera paucivorans</name>
    <dbReference type="NCBI Taxonomy" id="349095"/>
    <lineage>
        <taxon>Bacteria</taxon>
        <taxon>Bacillati</taxon>
        <taxon>Bacillota</taxon>
        <taxon>Negativicutes</taxon>
        <taxon>Veillonellales</taxon>
        <taxon>Veillonellaceae</taxon>
        <taxon>Megasphaera</taxon>
    </lineage>
</organism>